<name>A0A1H6IFT1_9EURY</name>
<evidence type="ECO:0000313" key="9">
    <source>
        <dbReference type="Proteomes" id="UP000199215"/>
    </source>
</evidence>
<evidence type="ECO:0000256" key="4">
    <source>
        <dbReference type="PROSITE-ProRule" id="PRU01248"/>
    </source>
</evidence>
<evidence type="ECO:0000256" key="1">
    <source>
        <dbReference type="ARBA" id="ARBA00022908"/>
    </source>
</evidence>
<sequence length="367" mass="43482">MIDLDDYPVVTENSEEFLNHRQLLDYRSEREECLRWLLTFGKKPTEAVGYAKGTVKPRCYRMDRFYRYVWELEGGYTVNLTHDHADSWMNHLAQRDVSAAHKRNCQKALLMLYKWLHHERGLGEWEPEFRFSADSSSKPRDYLTRDERRAIRDAALEYGSVPSYNNLTPSERDRWKQYLAQRFEKPKSEVTPEDWDRANGWKFPSLVWASLDTGLRPIEVERAAVSWVDTDNSVLRIPKEESAKNREHWVVGVRDKTAEVLSKWCQQRQNYPEYDDTDTLWLTRKQNPYGKSALRGLLHRLCEIAGIEIEHRQMSWYTIRHSVGTYMTREEDLAAAQAQLRHRSPETTMKYDQTPVEDRRDALDRMG</sequence>
<organism evidence="8 9">
    <name type="scientific">Halopenitus malekzadehii</name>
    <dbReference type="NCBI Taxonomy" id="1267564"/>
    <lineage>
        <taxon>Archaea</taxon>
        <taxon>Methanobacteriati</taxon>
        <taxon>Methanobacteriota</taxon>
        <taxon>Stenosarchaea group</taxon>
        <taxon>Halobacteria</taxon>
        <taxon>Halobacteriales</taxon>
        <taxon>Haloferacaceae</taxon>
        <taxon>Halopenitus</taxon>
    </lineage>
</organism>
<dbReference type="SUPFAM" id="SSF56349">
    <property type="entry name" value="DNA breaking-rejoining enzymes"/>
    <property type="match status" value="1"/>
</dbReference>
<feature type="domain" description="Core-binding (CB)" evidence="7">
    <location>
        <begin position="8"/>
        <end position="117"/>
    </location>
</feature>
<dbReference type="STRING" id="1267564.SAMN05192561_10210"/>
<dbReference type="PANTHER" id="PTHR30349:SF41">
    <property type="entry name" value="INTEGRASE_RECOMBINASE PROTEIN MJ0367-RELATED"/>
    <property type="match status" value="1"/>
</dbReference>
<dbReference type="GO" id="GO:0006310">
    <property type="term" value="P:DNA recombination"/>
    <property type="evidence" value="ECO:0007669"/>
    <property type="project" value="UniProtKB-KW"/>
</dbReference>
<dbReference type="RefSeq" id="WP_092735372.1">
    <property type="nucleotide sequence ID" value="NZ_FNWU01000002.1"/>
</dbReference>
<keyword evidence="2 4" id="KW-0238">DNA-binding</keyword>
<dbReference type="PROSITE" id="PS51898">
    <property type="entry name" value="TYR_RECOMBINASE"/>
    <property type="match status" value="1"/>
</dbReference>
<evidence type="ECO:0000256" key="5">
    <source>
        <dbReference type="SAM" id="MobiDB-lite"/>
    </source>
</evidence>
<dbReference type="InterPro" id="IPR011010">
    <property type="entry name" value="DNA_brk_join_enz"/>
</dbReference>
<gene>
    <name evidence="8" type="ORF">SAMN05192561_10210</name>
</gene>
<keyword evidence="1" id="KW-0229">DNA integration</keyword>
<evidence type="ECO:0000256" key="3">
    <source>
        <dbReference type="ARBA" id="ARBA00023172"/>
    </source>
</evidence>
<evidence type="ECO:0000256" key="2">
    <source>
        <dbReference type="ARBA" id="ARBA00023125"/>
    </source>
</evidence>
<dbReference type="EMBL" id="FNWU01000002">
    <property type="protein sequence ID" value="SEH45312.1"/>
    <property type="molecule type" value="Genomic_DNA"/>
</dbReference>
<dbReference type="GO" id="GO:0003677">
    <property type="term" value="F:DNA binding"/>
    <property type="evidence" value="ECO:0007669"/>
    <property type="project" value="UniProtKB-UniRule"/>
</dbReference>
<keyword evidence="9" id="KW-1185">Reference proteome</keyword>
<dbReference type="AlphaFoldDB" id="A0A1H6IFT1"/>
<feature type="domain" description="Tyr recombinase" evidence="6">
    <location>
        <begin position="185"/>
        <end position="364"/>
    </location>
</feature>
<evidence type="ECO:0000259" key="7">
    <source>
        <dbReference type="PROSITE" id="PS51900"/>
    </source>
</evidence>
<feature type="compositionally biased region" description="Basic and acidic residues" evidence="5">
    <location>
        <begin position="356"/>
        <end position="367"/>
    </location>
</feature>
<dbReference type="OrthoDB" id="330648at2157"/>
<accession>A0A1H6IFT1</accession>
<dbReference type="Gene3D" id="1.10.443.10">
    <property type="entry name" value="Intergrase catalytic core"/>
    <property type="match status" value="1"/>
</dbReference>
<dbReference type="Gene3D" id="1.10.150.130">
    <property type="match status" value="1"/>
</dbReference>
<dbReference type="InterPro" id="IPR050090">
    <property type="entry name" value="Tyrosine_recombinase_XerCD"/>
</dbReference>
<dbReference type="PROSITE" id="PS51900">
    <property type="entry name" value="CB"/>
    <property type="match status" value="1"/>
</dbReference>
<protein>
    <submittedName>
        <fullName evidence="8">Site-specific recombinase XerD</fullName>
    </submittedName>
</protein>
<dbReference type="InterPro" id="IPR002104">
    <property type="entry name" value="Integrase_catalytic"/>
</dbReference>
<keyword evidence="3" id="KW-0233">DNA recombination</keyword>
<reference evidence="8 9" key="1">
    <citation type="submission" date="2016-10" db="EMBL/GenBank/DDBJ databases">
        <authorList>
            <person name="de Groot N.N."/>
        </authorList>
    </citation>
    <scope>NUCLEOTIDE SEQUENCE [LARGE SCALE GENOMIC DNA]</scope>
    <source>
        <strain evidence="8 9">IBRC-M10418</strain>
    </source>
</reference>
<dbReference type="InterPro" id="IPR010998">
    <property type="entry name" value="Integrase_recombinase_N"/>
</dbReference>
<dbReference type="CDD" id="cd00397">
    <property type="entry name" value="DNA_BRE_C"/>
    <property type="match status" value="1"/>
</dbReference>
<dbReference type="PANTHER" id="PTHR30349">
    <property type="entry name" value="PHAGE INTEGRASE-RELATED"/>
    <property type="match status" value="1"/>
</dbReference>
<evidence type="ECO:0000313" key="8">
    <source>
        <dbReference type="EMBL" id="SEH45312.1"/>
    </source>
</evidence>
<feature type="region of interest" description="Disordered" evidence="5">
    <location>
        <begin position="340"/>
        <end position="367"/>
    </location>
</feature>
<dbReference type="InterPro" id="IPR044068">
    <property type="entry name" value="CB"/>
</dbReference>
<evidence type="ECO:0000259" key="6">
    <source>
        <dbReference type="PROSITE" id="PS51898"/>
    </source>
</evidence>
<proteinExistence type="predicted"/>
<dbReference type="InterPro" id="IPR013762">
    <property type="entry name" value="Integrase-like_cat_sf"/>
</dbReference>
<dbReference type="GO" id="GO:0015074">
    <property type="term" value="P:DNA integration"/>
    <property type="evidence" value="ECO:0007669"/>
    <property type="project" value="UniProtKB-KW"/>
</dbReference>
<dbReference type="Proteomes" id="UP000199215">
    <property type="component" value="Unassembled WGS sequence"/>
</dbReference>
<dbReference type="Pfam" id="PF00589">
    <property type="entry name" value="Phage_integrase"/>
    <property type="match status" value="1"/>
</dbReference>